<dbReference type="InterPro" id="IPR050383">
    <property type="entry name" value="GlyoxalaseI/FosfomycinResist"/>
</dbReference>
<dbReference type="PROSITE" id="PS00934">
    <property type="entry name" value="GLYOXALASE_I_1"/>
    <property type="match status" value="1"/>
</dbReference>
<dbReference type="EMBL" id="JBHLUN010000005">
    <property type="protein sequence ID" value="MFC0407750.1"/>
    <property type="molecule type" value="Genomic_DNA"/>
</dbReference>
<proteinExistence type="predicted"/>
<feature type="domain" description="VOC" evidence="2">
    <location>
        <begin position="150"/>
        <end position="270"/>
    </location>
</feature>
<dbReference type="Proteomes" id="UP001589865">
    <property type="component" value="Unassembled WGS sequence"/>
</dbReference>
<dbReference type="Pfam" id="PF00903">
    <property type="entry name" value="Glyoxalase"/>
    <property type="match status" value="2"/>
</dbReference>
<sequence length="327" mass="36009">MAIPEVVRKPPFNITRASHVYLTVRDLDASRRFYTEILGLVVSAQEGGTLYLRGIEEACHHSLVLRQDDAPPACDAVGMRVTDAEELALAEDHFARAGITARRVERPYENGTLRVTFDDRSPPVELCAGMPLLPRLLNDYPAQKGGRALRLDHYQCVVPDVDATAAHFMALGFRPSKFTTSVETGQIVSIFLHRKNNPHDIVLAQGGGPRLHHFCYIVSDLAALLRACDVAASFGLGRNVEHGIGRHGPPNGVFAYLRDPDGHRIELGLPPMQYMDAEERANTWDSNQGQALIPWGALPPQRWREEASSFAGVDAGEAPAARWLPQV</sequence>
<keyword evidence="1" id="KW-0479">Metal-binding</keyword>
<dbReference type="InterPro" id="IPR004360">
    <property type="entry name" value="Glyas_Fos-R_dOase_dom"/>
</dbReference>
<evidence type="ECO:0000313" key="4">
    <source>
        <dbReference type="Proteomes" id="UP001589865"/>
    </source>
</evidence>
<accession>A0ABV6JQL0</accession>
<reference evidence="3 4" key="1">
    <citation type="submission" date="2024-09" db="EMBL/GenBank/DDBJ databases">
        <authorList>
            <person name="Sun Q."/>
            <person name="Mori K."/>
        </authorList>
    </citation>
    <scope>NUCLEOTIDE SEQUENCE [LARGE SCALE GENOMIC DNA]</scope>
    <source>
        <strain evidence="3 4">TBRC 5777</strain>
    </source>
</reference>
<dbReference type="SUPFAM" id="SSF54593">
    <property type="entry name" value="Glyoxalase/Bleomycin resistance protein/Dihydroxybiphenyl dioxygenase"/>
    <property type="match status" value="1"/>
</dbReference>
<protein>
    <submittedName>
        <fullName evidence="3">VOC family protein</fullName>
    </submittedName>
</protein>
<dbReference type="PANTHER" id="PTHR21366">
    <property type="entry name" value="GLYOXALASE FAMILY PROTEIN"/>
    <property type="match status" value="1"/>
</dbReference>
<dbReference type="PROSITE" id="PS51819">
    <property type="entry name" value="VOC"/>
    <property type="match status" value="2"/>
</dbReference>
<name>A0ABV6JQL0_9PROT</name>
<dbReference type="InterPro" id="IPR029068">
    <property type="entry name" value="Glyas_Bleomycin-R_OHBP_Dase"/>
</dbReference>
<organism evidence="3 4">
    <name type="scientific">Roseomonas elaeocarpi</name>
    <dbReference type="NCBI Taxonomy" id="907779"/>
    <lineage>
        <taxon>Bacteria</taxon>
        <taxon>Pseudomonadati</taxon>
        <taxon>Pseudomonadota</taxon>
        <taxon>Alphaproteobacteria</taxon>
        <taxon>Acetobacterales</taxon>
        <taxon>Roseomonadaceae</taxon>
        <taxon>Roseomonas</taxon>
    </lineage>
</organism>
<evidence type="ECO:0000313" key="3">
    <source>
        <dbReference type="EMBL" id="MFC0407750.1"/>
    </source>
</evidence>
<keyword evidence="4" id="KW-1185">Reference proteome</keyword>
<comment type="caution">
    <text evidence="3">The sequence shown here is derived from an EMBL/GenBank/DDBJ whole genome shotgun (WGS) entry which is preliminary data.</text>
</comment>
<dbReference type="Gene3D" id="3.10.180.10">
    <property type="entry name" value="2,3-Dihydroxybiphenyl 1,2-Dioxygenase, domain 1"/>
    <property type="match status" value="2"/>
</dbReference>
<dbReference type="InterPro" id="IPR037523">
    <property type="entry name" value="VOC_core"/>
</dbReference>
<dbReference type="InterPro" id="IPR018146">
    <property type="entry name" value="Glyoxalase_1_CS"/>
</dbReference>
<feature type="domain" description="VOC" evidence="2">
    <location>
        <begin position="16"/>
        <end position="129"/>
    </location>
</feature>
<gene>
    <name evidence="3" type="ORF">ACFFGY_05780</name>
</gene>
<dbReference type="RefSeq" id="WP_377043478.1">
    <property type="nucleotide sequence ID" value="NZ_JBHLUN010000005.1"/>
</dbReference>
<evidence type="ECO:0000256" key="1">
    <source>
        <dbReference type="ARBA" id="ARBA00022723"/>
    </source>
</evidence>
<evidence type="ECO:0000259" key="2">
    <source>
        <dbReference type="PROSITE" id="PS51819"/>
    </source>
</evidence>